<dbReference type="InterPro" id="IPR036396">
    <property type="entry name" value="Cyt_P450_sf"/>
</dbReference>
<evidence type="ECO:0000256" key="5">
    <source>
        <dbReference type="ARBA" id="ARBA00023004"/>
    </source>
</evidence>
<name>A0A9W4UCP4_9PLEO</name>
<dbReference type="Gene3D" id="1.10.630.10">
    <property type="entry name" value="Cytochrome P450"/>
    <property type="match status" value="1"/>
</dbReference>
<dbReference type="PANTHER" id="PTHR24305">
    <property type="entry name" value="CYTOCHROME P450"/>
    <property type="match status" value="1"/>
</dbReference>
<evidence type="ECO:0000256" key="3">
    <source>
        <dbReference type="ARBA" id="ARBA00022723"/>
    </source>
</evidence>
<sequence length="490" mass="55962">MEKIPTFILALPSALLFWFLWQIIRLTWAPNARLPGPWHTKYTGAVKVYKIMNGSGAAWVNDLHRKYGRIVRLSPTEVDFSSVSALKTIHNYRKPFMKSDFYKIFDFIPDVSSVLSTRTPGTHGRFRRLLSGPTSESSVKLVEHIVQAKLDLTIQRMEEEMKAQGFVDVLKWHHFMATDVSGHLSFGESFQMLEQQKKNQYIRDLEATSHLAGVMQFIPWLFFASKKYGLPIFRESHAINARLYSYAEESLYRHKRMQAAEPQTFQPTFFTKLLQAGEKDGDTITFEEIIQNAQLFIIAGSDTTAHTLTYLVWQLSRTENRDIRQRLLTELATLPKDFANDDLKPLPYLNCVISETLRLHAAAPDGLPRAVPAGGAEVDGVFLPEGSVAITQPWSMHRDPEVFPDPERFQPSRWENPTKDMKDSFSAFGNGPRTCLGIHLAYMELRLGTAKFFLKFPESKIANGFEDKDMDMQVSFVMSPKSHKCLLELS</sequence>
<evidence type="ECO:0008006" key="10">
    <source>
        <dbReference type="Google" id="ProtNLM"/>
    </source>
</evidence>
<feature type="binding site" description="axial binding residue" evidence="6">
    <location>
        <position position="435"/>
    </location>
    <ligand>
        <name>heme</name>
        <dbReference type="ChEBI" id="CHEBI:30413"/>
    </ligand>
    <ligandPart>
        <name>Fe</name>
        <dbReference type="ChEBI" id="CHEBI:18248"/>
    </ligandPart>
</feature>
<dbReference type="PRINTS" id="PR00463">
    <property type="entry name" value="EP450I"/>
</dbReference>
<dbReference type="InterPro" id="IPR050121">
    <property type="entry name" value="Cytochrome_P450_monoxygenase"/>
</dbReference>
<dbReference type="AlphaFoldDB" id="A0A9W4UCP4"/>
<dbReference type="Proteomes" id="UP001152607">
    <property type="component" value="Unassembled WGS sequence"/>
</dbReference>
<evidence type="ECO:0000256" key="6">
    <source>
        <dbReference type="PIRSR" id="PIRSR602401-1"/>
    </source>
</evidence>
<accession>A0A9W4UCP4</accession>
<comment type="cofactor">
    <cofactor evidence="1 6">
        <name>heme</name>
        <dbReference type="ChEBI" id="CHEBI:30413"/>
    </cofactor>
</comment>
<evidence type="ECO:0000256" key="4">
    <source>
        <dbReference type="ARBA" id="ARBA00023002"/>
    </source>
</evidence>
<comment type="similarity">
    <text evidence="2 7">Belongs to the cytochrome P450 family.</text>
</comment>
<protein>
    <recommendedName>
        <fullName evidence="10">Cytochrome P450</fullName>
    </recommendedName>
</protein>
<evidence type="ECO:0000313" key="9">
    <source>
        <dbReference type="Proteomes" id="UP001152607"/>
    </source>
</evidence>
<keyword evidence="9" id="KW-1185">Reference proteome</keyword>
<keyword evidence="7" id="KW-0503">Monooxygenase</keyword>
<dbReference type="SUPFAM" id="SSF48264">
    <property type="entry name" value="Cytochrome P450"/>
    <property type="match status" value="1"/>
</dbReference>
<dbReference type="PRINTS" id="PR00385">
    <property type="entry name" value="P450"/>
</dbReference>
<keyword evidence="5 6" id="KW-0408">Iron</keyword>
<dbReference type="OrthoDB" id="1470350at2759"/>
<dbReference type="GO" id="GO:0016705">
    <property type="term" value="F:oxidoreductase activity, acting on paired donors, with incorporation or reduction of molecular oxygen"/>
    <property type="evidence" value="ECO:0007669"/>
    <property type="project" value="InterPro"/>
</dbReference>
<evidence type="ECO:0000256" key="7">
    <source>
        <dbReference type="RuleBase" id="RU000461"/>
    </source>
</evidence>
<dbReference type="GO" id="GO:0004497">
    <property type="term" value="F:monooxygenase activity"/>
    <property type="evidence" value="ECO:0007669"/>
    <property type="project" value="UniProtKB-KW"/>
</dbReference>
<dbReference type="GO" id="GO:0005506">
    <property type="term" value="F:iron ion binding"/>
    <property type="evidence" value="ECO:0007669"/>
    <property type="project" value="InterPro"/>
</dbReference>
<dbReference type="InterPro" id="IPR002401">
    <property type="entry name" value="Cyt_P450_E_grp-I"/>
</dbReference>
<dbReference type="PROSITE" id="PS00086">
    <property type="entry name" value="CYTOCHROME_P450"/>
    <property type="match status" value="1"/>
</dbReference>
<dbReference type="InterPro" id="IPR001128">
    <property type="entry name" value="Cyt_P450"/>
</dbReference>
<dbReference type="PANTHER" id="PTHR24305:SF96">
    <property type="entry name" value="CYTOCHROME P450 MONOOXYGENASE STCB-RELATED"/>
    <property type="match status" value="1"/>
</dbReference>
<evidence type="ECO:0000313" key="8">
    <source>
        <dbReference type="EMBL" id="CAI6332939.1"/>
    </source>
</evidence>
<evidence type="ECO:0000256" key="1">
    <source>
        <dbReference type="ARBA" id="ARBA00001971"/>
    </source>
</evidence>
<reference evidence="8" key="1">
    <citation type="submission" date="2023-01" db="EMBL/GenBank/DDBJ databases">
        <authorList>
            <person name="Van Ghelder C."/>
            <person name="Rancurel C."/>
        </authorList>
    </citation>
    <scope>NUCLEOTIDE SEQUENCE</scope>
    <source>
        <strain evidence="8">CNCM I-4278</strain>
    </source>
</reference>
<dbReference type="GO" id="GO:0020037">
    <property type="term" value="F:heme binding"/>
    <property type="evidence" value="ECO:0007669"/>
    <property type="project" value="InterPro"/>
</dbReference>
<keyword evidence="6 7" id="KW-0349">Heme</keyword>
<dbReference type="Pfam" id="PF00067">
    <property type="entry name" value="p450"/>
    <property type="match status" value="1"/>
</dbReference>
<keyword evidence="3 6" id="KW-0479">Metal-binding</keyword>
<gene>
    <name evidence="8" type="ORF">PDIGIT_LOCUS5972</name>
</gene>
<evidence type="ECO:0000256" key="2">
    <source>
        <dbReference type="ARBA" id="ARBA00010617"/>
    </source>
</evidence>
<organism evidence="8 9">
    <name type="scientific">Periconia digitata</name>
    <dbReference type="NCBI Taxonomy" id="1303443"/>
    <lineage>
        <taxon>Eukaryota</taxon>
        <taxon>Fungi</taxon>
        <taxon>Dikarya</taxon>
        <taxon>Ascomycota</taxon>
        <taxon>Pezizomycotina</taxon>
        <taxon>Dothideomycetes</taxon>
        <taxon>Pleosporomycetidae</taxon>
        <taxon>Pleosporales</taxon>
        <taxon>Massarineae</taxon>
        <taxon>Periconiaceae</taxon>
        <taxon>Periconia</taxon>
    </lineage>
</organism>
<comment type="caution">
    <text evidence="8">The sequence shown here is derived from an EMBL/GenBank/DDBJ whole genome shotgun (WGS) entry which is preliminary data.</text>
</comment>
<dbReference type="InterPro" id="IPR017972">
    <property type="entry name" value="Cyt_P450_CS"/>
</dbReference>
<proteinExistence type="inferred from homology"/>
<dbReference type="EMBL" id="CAOQHR010000004">
    <property type="protein sequence ID" value="CAI6332939.1"/>
    <property type="molecule type" value="Genomic_DNA"/>
</dbReference>
<keyword evidence="4 7" id="KW-0560">Oxidoreductase</keyword>
<dbReference type="CDD" id="cd11059">
    <property type="entry name" value="CYP_fungal"/>
    <property type="match status" value="1"/>
</dbReference>